<feature type="domain" description="RCK C-terminal" evidence="8">
    <location>
        <begin position="154"/>
        <end position="238"/>
    </location>
</feature>
<dbReference type="PANTHER" id="PTHR43833:SF5">
    <property type="entry name" value="TRK SYSTEM POTASSIUM UPTAKE PROTEIN TRKA"/>
    <property type="match status" value="1"/>
</dbReference>
<dbReference type="Pfam" id="PF02254">
    <property type="entry name" value="TrkA_N"/>
    <property type="match status" value="2"/>
</dbReference>
<dbReference type="NCBIfam" id="NF007031">
    <property type="entry name" value="PRK09496.1-2"/>
    <property type="match status" value="1"/>
</dbReference>
<evidence type="ECO:0000256" key="4">
    <source>
        <dbReference type="ARBA" id="ARBA00022958"/>
    </source>
</evidence>
<keyword evidence="3" id="KW-0633">Potassium transport</keyword>
<dbReference type="PANTHER" id="PTHR43833">
    <property type="entry name" value="POTASSIUM CHANNEL PROTEIN 2-RELATED-RELATED"/>
    <property type="match status" value="1"/>
</dbReference>
<evidence type="ECO:0000256" key="1">
    <source>
        <dbReference type="ARBA" id="ARBA00017378"/>
    </source>
</evidence>
<feature type="domain" description="RCK N-terminal" evidence="7">
    <location>
        <begin position="12"/>
        <end position="132"/>
    </location>
</feature>
<dbReference type="SUPFAM" id="SSF116726">
    <property type="entry name" value="TrkA C-terminal domain-like"/>
    <property type="match status" value="2"/>
</dbReference>
<accession>A0A9D1R2H9</accession>
<evidence type="ECO:0000256" key="5">
    <source>
        <dbReference type="ARBA" id="ARBA00023027"/>
    </source>
</evidence>
<protein>
    <recommendedName>
        <fullName evidence="1">Trk system potassium uptake protein TrkA</fullName>
    </recommendedName>
</protein>
<dbReference type="Gene3D" id="3.30.70.1450">
    <property type="entry name" value="Regulator of K+ conductance, C-terminal domain"/>
    <property type="match status" value="2"/>
</dbReference>
<evidence type="ECO:0000259" key="7">
    <source>
        <dbReference type="PROSITE" id="PS51201"/>
    </source>
</evidence>
<reference evidence="9" key="1">
    <citation type="journal article" date="2021" name="PeerJ">
        <title>Extensive microbial diversity within the chicken gut microbiome revealed by metagenomics and culture.</title>
        <authorList>
            <person name="Gilroy R."/>
            <person name="Ravi A."/>
            <person name="Getino M."/>
            <person name="Pursley I."/>
            <person name="Horton D.L."/>
            <person name="Alikhan N.F."/>
            <person name="Baker D."/>
            <person name="Gharbi K."/>
            <person name="Hall N."/>
            <person name="Watson M."/>
            <person name="Adriaenssens E.M."/>
            <person name="Foster-Nyarko E."/>
            <person name="Jarju S."/>
            <person name="Secka A."/>
            <person name="Antonio M."/>
            <person name="Oren A."/>
            <person name="Chaudhuri R.R."/>
            <person name="La Ragione R."/>
            <person name="Hildebrand F."/>
            <person name="Pallen M.J."/>
        </authorList>
    </citation>
    <scope>NUCLEOTIDE SEQUENCE</scope>
    <source>
        <strain evidence="9">ChiSxjej5B17-1746</strain>
    </source>
</reference>
<proteinExistence type="predicted"/>
<feature type="domain" description="RCK C-terminal" evidence="8">
    <location>
        <begin position="379"/>
        <end position="460"/>
    </location>
</feature>
<gene>
    <name evidence="9" type="primary">trkA</name>
    <name evidence="9" type="ORF">H9874_07085</name>
</gene>
<keyword evidence="2" id="KW-0813">Transport</keyword>
<comment type="caution">
    <text evidence="9">The sequence shown here is derived from an EMBL/GenBank/DDBJ whole genome shotgun (WGS) entry which is preliminary data.</text>
</comment>
<dbReference type="SUPFAM" id="SSF51735">
    <property type="entry name" value="NAD(P)-binding Rossmann-fold domains"/>
    <property type="match status" value="2"/>
</dbReference>
<dbReference type="GO" id="GO:0005886">
    <property type="term" value="C:plasma membrane"/>
    <property type="evidence" value="ECO:0007669"/>
    <property type="project" value="InterPro"/>
</dbReference>
<dbReference type="InterPro" id="IPR036291">
    <property type="entry name" value="NAD(P)-bd_dom_sf"/>
</dbReference>
<dbReference type="InterPro" id="IPR006037">
    <property type="entry name" value="RCK_C"/>
</dbReference>
<dbReference type="NCBIfam" id="NF007039">
    <property type="entry name" value="PRK09496.3-2"/>
    <property type="match status" value="1"/>
</dbReference>
<dbReference type="PROSITE" id="PS51201">
    <property type="entry name" value="RCK_N"/>
    <property type="match status" value="2"/>
</dbReference>
<dbReference type="Gene3D" id="3.40.50.720">
    <property type="entry name" value="NAD(P)-binding Rossmann-like Domain"/>
    <property type="match status" value="2"/>
</dbReference>
<name>A0A9D1R2H9_9BACT</name>
<sequence>MLFRRAPQKSEELKIIIVGAGEVGFHIAQRLSEEQKQVVVIDQNPDKLRRIEDNMDVQTILGSGSWPSVLKTAGAEDASIFLAVTDSDETNIVACLFANAIAPEATKLARIRTEEYTAYPKLLGSDSLRISMLINPEQEIVRSIERLLTLPGAVEYGQLADGFIRMVGMRVEGGPLVDEPLTRFRHIVKDDGIMVGAIARAQKLIVPSGADTIKAGDTVYFAYKPTSQRALLRALNRTRGNLGTACIVGGGNIGLRLARLFENKGVDTKLIDINEKRCEELADLLQGTLVLHGDGTDKSLLEEEHVSQMDAFIAVTGDEESNILSCLLAKSLGVRDTVARVNKAAYLPLVEAIGISHSVSPRLSAVNSILQYIRQGKVLSSVAVGGDAAEMLEALVPDDSALAGKRVQELGLPKGILLLGVIRGGEAFIPSGQSSIQPQDRIVLLALREKMSKLEEIVSRKRG</sequence>
<evidence type="ECO:0000313" key="9">
    <source>
        <dbReference type="EMBL" id="HIW78892.1"/>
    </source>
</evidence>
<keyword evidence="4" id="KW-0630">Potassium</keyword>
<dbReference type="InterPro" id="IPR003148">
    <property type="entry name" value="RCK_N"/>
</dbReference>
<dbReference type="Proteomes" id="UP000824264">
    <property type="component" value="Unassembled WGS sequence"/>
</dbReference>
<dbReference type="InterPro" id="IPR036721">
    <property type="entry name" value="RCK_C_sf"/>
</dbReference>
<dbReference type="NCBIfam" id="NF007032">
    <property type="entry name" value="PRK09496.1-4"/>
    <property type="match status" value="1"/>
</dbReference>
<dbReference type="PRINTS" id="PR00335">
    <property type="entry name" value="KUPTAKETRKA"/>
</dbReference>
<dbReference type="AlphaFoldDB" id="A0A9D1R2H9"/>
<dbReference type="EMBL" id="DXGI01000268">
    <property type="protein sequence ID" value="HIW78892.1"/>
    <property type="molecule type" value="Genomic_DNA"/>
</dbReference>
<keyword evidence="5" id="KW-0520">NAD</keyword>
<reference evidence="9" key="2">
    <citation type="submission" date="2021-04" db="EMBL/GenBank/DDBJ databases">
        <authorList>
            <person name="Gilroy R."/>
        </authorList>
    </citation>
    <scope>NUCLEOTIDE SEQUENCE</scope>
    <source>
        <strain evidence="9">ChiSxjej5B17-1746</strain>
    </source>
</reference>
<dbReference type="Pfam" id="PF02080">
    <property type="entry name" value="TrkA_C"/>
    <property type="match status" value="2"/>
</dbReference>
<evidence type="ECO:0000256" key="3">
    <source>
        <dbReference type="ARBA" id="ARBA00022538"/>
    </source>
</evidence>
<evidence type="ECO:0000256" key="6">
    <source>
        <dbReference type="ARBA" id="ARBA00023065"/>
    </source>
</evidence>
<dbReference type="InterPro" id="IPR050721">
    <property type="entry name" value="Trk_Ktr_HKT_K-transport"/>
</dbReference>
<dbReference type="PROSITE" id="PS51202">
    <property type="entry name" value="RCK_C"/>
    <property type="match status" value="2"/>
</dbReference>
<dbReference type="InterPro" id="IPR006036">
    <property type="entry name" value="K_uptake_TrkA"/>
</dbReference>
<evidence type="ECO:0000259" key="8">
    <source>
        <dbReference type="PROSITE" id="PS51202"/>
    </source>
</evidence>
<organism evidence="9 10">
    <name type="scientific">Candidatus Bilophila faecipullorum</name>
    <dbReference type="NCBI Taxonomy" id="2838482"/>
    <lineage>
        <taxon>Bacteria</taxon>
        <taxon>Pseudomonadati</taxon>
        <taxon>Thermodesulfobacteriota</taxon>
        <taxon>Desulfovibrionia</taxon>
        <taxon>Desulfovibrionales</taxon>
        <taxon>Desulfovibrionaceae</taxon>
        <taxon>Bilophila</taxon>
    </lineage>
</organism>
<feature type="domain" description="RCK N-terminal" evidence="7">
    <location>
        <begin position="242"/>
        <end position="359"/>
    </location>
</feature>
<evidence type="ECO:0000256" key="2">
    <source>
        <dbReference type="ARBA" id="ARBA00022448"/>
    </source>
</evidence>
<dbReference type="NCBIfam" id="NF007041">
    <property type="entry name" value="PRK09496.3-4"/>
    <property type="match status" value="1"/>
</dbReference>
<keyword evidence="6" id="KW-0406">Ion transport</keyword>
<dbReference type="GO" id="GO:0015079">
    <property type="term" value="F:potassium ion transmembrane transporter activity"/>
    <property type="evidence" value="ECO:0007669"/>
    <property type="project" value="InterPro"/>
</dbReference>
<evidence type="ECO:0000313" key="10">
    <source>
        <dbReference type="Proteomes" id="UP000824264"/>
    </source>
</evidence>